<gene>
    <name evidence="2" type="ORF">IQ35_03412</name>
</gene>
<evidence type="ECO:0000256" key="1">
    <source>
        <dbReference type="SAM" id="Phobius"/>
    </source>
</evidence>
<evidence type="ECO:0000313" key="3">
    <source>
        <dbReference type="Proteomes" id="UP000316624"/>
    </source>
</evidence>
<organism evidence="2 3">
    <name type="scientific">Sphingobium wenxiniae (strain DSM 21828 / CGMCC 1.7748 / JZ-1)</name>
    <dbReference type="NCBI Taxonomy" id="595605"/>
    <lineage>
        <taxon>Bacteria</taxon>
        <taxon>Pseudomonadati</taxon>
        <taxon>Pseudomonadota</taxon>
        <taxon>Alphaproteobacteria</taxon>
        <taxon>Sphingomonadales</taxon>
        <taxon>Sphingomonadaceae</taxon>
        <taxon>Sphingobium</taxon>
    </lineage>
</organism>
<sequence>MEEERPQGDPPETGRQHGSGLVFLLVTLALILAIGFFYLSKDRPDRQADRVTEAANSADDAARMVGDAARNAADAFRKDDGAGAK</sequence>
<keyword evidence="1" id="KW-0472">Membrane</keyword>
<feature type="transmembrane region" description="Helical" evidence="1">
    <location>
        <begin position="20"/>
        <end position="40"/>
    </location>
</feature>
<evidence type="ECO:0000313" key="2">
    <source>
        <dbReference type="EMBL" id="TWH90476.1"/>
    </source>
</evidence>
<reference evidence="2 3" key="1">
    <citation type="journal article" date="2015" name="Stand. Genomic Sci.">
        <title>Genomic Encyclopedia of Bacterial and Archaeal Type Strains, Phase III: the genomes of soil and plant-associated and newly described type strains.</title>
        <authorList>
            <person name="Whitman W.B."/>
            <person name="Woyke T."/>
            <person name="Klenk H.P."/>
            <person name="Zhou Y."/>
            <person name="Lilburn T.G."/>
            <person name="Beck B.J."/>
            <person name="De Vos P."/>
            <person name="Vandamme P."/>
            <person name="Eisen J.A."/>
            <person name="Garrity G."/>
            <person name="Hugenholtz P."/>
            <person name="Kyrpides N.C."/>
        </authorList>
    </citation>
    <scope>NUCLEOTIDE SEQUENCE [LARGE SCALE GENOMIC DNA]</scope>
    <source>
        <strain evidence="2 3">CGMCC 1.7748</strain>
    </source>
</reference>
<protein>
    <submittedName>
        <fullName evidence="2">Uncharacterized protein</fullName>
    </submittedName>
</protein>
<keyword evidence="1" id="KW-0812">Transmembrane</keyword>
<dbReference type="AlphaFoldDB" id="A0A562K541"/>
<name>A0A562K541_SPHWJ</name>
<keyword evidence="1" id="KW-1133">Transmembrane helix</keyword>
<comment type="caution">
    <text evidence="2">The sequence shown here is derived from an EMBL/GenBank/DDBJ whole genome shotgun (WGS) entry which is preliminary data.</text>
</comment>
<accession>A0A562K541</accession>
<dbReference type="Proteomes" id="UP000316624">
    <property type="component" value="Unassembled WGS sequence"/>
</dbReference>
<dbReference type="RefSeq" id="WP_021243764.1">
    <property type="nucleotide sequence ID" value="NZ_JACIIY010000021.1"/>
</dbReference>
<proteinExistence type="predicted"/>
<keyword evidence="3" id="KW-1185">Reference proteome</keyword>
<dbReference type="EMBL" id="VLKK01000019">
    <property type="protein sequence ID" value="TWH90476.1"/>
    <property type="molecule type" value="Genomic_DNA"/>
</dbReference>